<dbReference type="STRING" id="1073574.GOARA_047_00250"/>
<gene>
    <name evidence="2" type="primary">lip</name>
    <name evidence="2" type="ORF">GOARA_047_00250</name>
</gene>
<evidence type="ECO:0000313" key="2">
    <source>
        <dbReference type="EMBL" id="GAB09790.1"/>
    </source>
</evidence>
<evidence type="ECO:0000313" key="3">
    <source>
        <dbReference type="Proteomes" id="UP000035088"/>
    </source>
</evidence>
<dbReference type="Proteomes" id="UP000035088">
    <property type="component" value="Unassembled WGS sequence"/>
</dbReference>
<dbReference type="OrthoDB" id="8871309at2"/>
<name>G7H1R5_9ACTN</name>
<feature type="signal peptide" evidence="1">
    <location>
        <begin position="1"/>
        <end position="23"/>
    </location>
</feature>
<dbReference type="EMBL" id="BAEE01000047">
    <property type="protein sequence ID" value="GAB09790.1"/>
    <property type="molecule type" value="Genomic_DNA"/>
</dbReference>
<keyword evidence="3" id="KW-1185">Reference proteome</keyword>
<dbReference type="GO" id="GO:0016042">
    <property type="term" value="P:lipid catabolic process"/>
    <property type="evidence" value="ECO:0007669"/>
    <property type="project" value="InterPro"/>
</dbReference>
<dbReference type="Gene3D" id="3.40.50.1820">
    <property type="entry name" value="alpha/beta hydrolase"/>
    <property type="match status" value="1"/>
</dbReference>
<dbReference type="SUPFAM" id="SSF53474">
    <property type="entry name" value="alpha/beta-Hydrolases"/>
    <property type="match status" value="1"/>
</dbReference>
<evidence type="ECO:0000256" key="1">
    <source>
        <dbReference type="SAM" id="SignalP"/>
    </source>
</evidence>
<dbReference type="InterPro" id="IPR029058">
    <property type="entry name" value="AB_hydrolase_fold"/>
</dbReference>
<dbReference type="PANTHER" id="PTHR32015:SF1">
    <property type="entry name" value="LIPASE"/>
    <property type="match status" value="1"/>
</dbReference>
<dbReference type="PANTHER" id="PTHR32015">
    <property type="entry name" value="FASTING INDUCED LIPASE"/>
    <property type="match status" value="1"/>
</dbReference>
<dbReference type="GO" id="GO:0016298">
    <property type="term" value="F:lipase activity"/>
    <property type="evidence" value="ECO:0007669"/>
    <property type="project" value="TreeGrafter"/>
</dbReference>
<dbReference type="AlphaFoldDB" id="G7H1R5"/>
<dbReference type="InterPro" id="IPR002918">
    <property type="entry name" value="Lipase_EstA/Esterase_EstB"/>
</dbReference>
<reference evidence="2 3" key="1">
    <citation type="submission" date="2011-11" db="EMBL/GenBank/DDBJ databases">
        <title>Whole genome shotgun sequence of Gordonia araii NBRC 100433.</title>
        <authorList>
            <person name="Yoshida Y."/>
            <person name="Hosoyama A."/>
            <person name="Tsuchikane K."/>
            <person name="Katsumata H."/>
            <person name="Yamazaki S."/>
            <person name="Fujita N."/>
        </authorList>
    </citation>
    <scope>NUCLEOTIDE SEQUENCE [LARGE SCALE GENOMIC DNA]</scope>
    <source>
        <strain evidence="2 3">NBRC 100433</strain>
    </source>
</reference>
<keyword evidence="1" id="KW-0732">Signal</keyword>
<dbReference type="Pfam" id="PF01674">
    <property type="entry name" value="Lipase_2"/>
    <property type="match status" value="1"/>
</dbReference>
<sequence length="306" mass="32612">MSRIRRILRASAVVSATMLVALAGSAGKADASPSYSYLSGLAAQLTAPGSAPPGANDWQCRPDARHPEPVVLLHGLSNDTITWNTMAPVLARAGYCVFTTTYGRDWLGPVGAVTTVQESARQIARFIDRVRAATGAAKVDLVGHSMGGAIPFYYLNYLGGVPKIDDYVTLGAPLHGSNVSGVQTALAGLMNIPGAARQCGGPCQMNPGSPFLRILNPDPRIAPDIDFTTIVTRYDEVATPYQTGLLRGPNVRRVILQDRCASDYTEHYEMTADPVAVREVLNSLDPAHARRPDCTTVLPFIGPVGR</sequence>
<proteinExistence type="predicted"/>
<organism evidence="2 3">
    <name type="scientific">Gordonia araii NBRC 100433</name>
    <dbReference type="NCBI Taxonomy" id="1073574"/>
    <lineage>
        <taxon>Bacteria</taxon>
        <taxon>Bacillati</taxon>
        <taxon>Actinomycetota</taxon>
        <taxon>Actinomycetes</taxon>
        <taxon>Mycobacteriales</taxon>
        <taxon>Gordoniaceae</taxon>
        <taxon>Gordonia</taxon>
    </lineage>
</organism>
<accession>G7H1R5</accession>
<dbReference type="RefSeq" id="WP_007321865.1">
    <property type="nucleotide sequence ID" value="NZ_BAEE01000047.1"/>
</dbReference>
<protein>
    <submittedName>
        <fullName evidence="2">Triacylglycerol lipase</fullName>
    </submittedName>
</protein>
<comment type="caution">
    <text evidence="2">The sequence shown here is derived from an EMBL/GenBank/DDBJ whole genome shotgun (WGS) entry which is preliminary data.</text>
</comment>
<feature type="chain" id="PRO_5038718386" evidence="1">
    <location>
        <begin position="24"/>
        <end position="306"/>
    </location>
</feature>